<evidence type="ECO:0000313" key="3">
    <source>
        <dbReference type="Proteomes" id="UP000018721"/>
    </source>
</evidence>
<evidence type="ECO:0000313" key="2">
    <source>
        <dbReference type="EMBL" id="ETI30429.1"/>
    </source>
</evidence>
<dbReference type="Proteomes" id="UP000018721">
    <property type="component" value="Unassembled WGS sequence"/>
</dbReference>
<organism evidence="2 3">
    <name type="scientific">Phytophthora nicotianae P1569</name>
    <dbReference type="NCBI Taxonomy" id="1317065"/>
    <lineage>
        <taxon>Eukaryota</taxon>
        <taxon>Sar</taxon>
        <taxon>Stramenopiles</taxon>
        <taxon>Oomycota</taxon>
        <taxon>Peronosporomycetes</taxon>
        <taxon>Peronosporales</taxon>
        <taxon>Peronosporaceae</taxon>
        <taxon>Phytophthora</taxon>
    </lineage>
</organism>
<evidence type="ECO:0000256" key="1">
    <source>
        <dbReference type="SAM" id="MobiDB-lite"/>
    </source>
</evidence>
<dbReference type="HOGENOM" id="CLU_1177406_0_0_1"/>
<sequence>MMSTNSCVHSPTRAFAHPRPHSGSSRKRTDSTSTMTVVNCLHSWKPSMSVVDGRGLVVGSTNIASAPTGGICKKSPTRMMCTPPNGTLGTCLYLRNSLSSFNHSGFDNIDTSSMTSASSVENDLSWIACLIRMRKLAKVRAPIRVAAFPVSAVFVSEASRCQLIQNELTALITQLLPVPPAPPRNMSSCSSLSFASKSCLLWSLATPVTSSMPDCSCRRNVCSSAVAMIVNAACCR</sequence>
<keyword evidence="3" id="KW-1185">Reference proteome</keyword>
<comment type="caution">
    <text evidence="2">The sequence shown here is derived from an EMBL/GenBank/DDBJ whole genome shotgun (WGS) entry which is preliminary data.</text>
</comment>
<gene>
    <name evidence="2" type="ORF">F443_22447</name>
</gene>
<dbReference type="EMBL" id="ANIZ01004036">
    <property type="protein sequence ID" value="ETI30429.1"/>
    <property type="molecule type" value="Genomic_DNA"/>
</dbReference>
<dbReference type="eggNOG" id="ENOG502RGK8">
    <property type="taxonomic scope" value="Eukaryota"/>
</dbReference>
<feature type="region of interest" description="Disordered" evidence="1">
    <location>
        <begin position="1"/>
        <end position="33"/>
    </location>
</feature>
<dbReference type="OrthoDB" id="139865at2759"/>
<name>V9DUA0_PHYNI</name>
<protein>
    <submittedName>
        <fullName evidence="2">Uncharacterized protein</fullName>
    </submittedName>
</protein>
<feature type="compositionally biased region" description="Basic residues" evidence="1">
    <location>
        <begin position="16"/>
        <end position="26"/>
    </location>
</feature>
<proteinExistence type="predicted"/>
<reference evidence="2 3" key="1">
    <citation type="submission" date="2013-11" db="EMBL/GenBank/DDBJ databases">
        <title>The Genome Sequence of Phytophthora parasitica P1569.</title>
        <authorList>
            <consortium name="The Broad Institute Genomics Platform"/>
            <person name="Russ C."/>
            <person name="Tyler B."/>
            <person name="Panabieres F."/>
            <person name="Shan W."/>
            <person name="Tripathy S."/>
            <person name="Grunwald N."/>
            <person name="Machado M."/>
            <person name="Johnson C.S."/>
            <person name="Arredondo F."/>
            <person name="Hong C."/>
            <person name="Coffey M."/>
            <person name="Young S.K."/>
            <person name="Zeng Q."/>
            <person name="Gargeya S."/>
            <person name="Fitzgerald M."/>
            <person name="Abouelleil A."/>
            <person name="Alvarado L."/>
            <person name="Chapman S.B."/>
            <person name="Gainer-Dewar J."/>
            <person name="Goldberg J."/>
            <person name="Griggs A."/>
            <person name="Gujja S."/>
            <person name="Hansen M."/>
            <person name="Howarth C."/>
            <person name="Imamovic A."/>
            <person name="Ireland A."/>
            <person name="Larimer J."/>
            <person name="McCowan C."/>
            <person name="Murphy C."/>
            <person name="Pearson M."/>
            <person name="Poon T.W."/>
            <person name="Priest M."/>
            <person name="Roberts A."/>
            <person name="Saif S."/>
            <person name="Shea T."/>
            <person name="Sykes S."/>
            <person name="Wortman J."/>
            <person name="Nusbaum C."/>
            <person name="Birren B."/>
        </authorList>
    </citation>
    <scope>NUCLEOTIDE SEQUENCE [LARGE SCALE GENOMIC DNA]</scope>
    <source>
        <strain evidence="2 3">P1569</strain>
    </source>
</reference>
<accession>V9DUA0</accession>
<dbReference type="AlphaFoldDB" id="V9DUA0"/>